<dbReference type="RefSeq" id="WP_378256476.1">
    <property type="nucleotide sequence ID" value="NZ_JBHSIT010000005.1"/>
</dbReference>
<accession>A0ABV9TYF0</accession>
<comment type="cofactor">
    <cofactor evidence="2">
        <name>Mg(2+)</name>
        <dbReference type="ChEBI" id="CHEBI:18420"/>
    </cofactor>
</comment>
<protein>
    <recommendedName>
        <fullName evidence="2">Terpene synthase</fullName>
        <ecNumber evidence="2">4.2.3.-</ecNumber>
    </recommendedName>
</protein>
<dbReference type="InterPro" id="IPR034686">
    <property type="entry name" value="Terpene_cyclase-like_2"/>
</dbReference>
<keyword evidence="4" id="KW-1185">Reference proteome</keyword>
<dbReference type="EMBL" id="JBHSIT010000005">
    <property type="protein sequence ID" value="MFC4909166.1"/>
    <property type="molecule type" value="Genomic_DNA"/>
</dbReference>
<keyword evidence="2" id="KW-0479">Metal-binding</keyword>
<sequence length="361" mass="40292">MRRSAITSARPAAKDEYLRAGSSTRLWDGTFLSELRTPRHDLTERPRPFPVQRNYFHAAALEESALWLRGVTALEPADCQRLLQEDVGGFVSWVYPDATAGQIRVLSDFHHWAVWLDDIMDRRSTADASLAACAVLESVGSAELAPFDDCLARMRALEMKGRCAERFVHALHRYGTASRVEVQARQGQSRFSSVADYIANRRLSAAMPVYYALIAWISRIDLPDEIFQHPLVVKLENCCSDYSMLYNDAGSFIKEHLAGRSQGTFVRLLSEELDLPVQQTLLEVADMAAAAADDLEAASDLIETCDLPAQQRAQIHHYADGLRKFAGGVNHWSNNTCRYLIGQPVVDTAATSRAGDVHRIR</sequence>
<proteinExistence type="inferred from homology"/>
<dbReference type="SUPFAM" id="SSF48576">
    <property type="entry name" value="Terpenoid synthases"/>
    <property type="match status" value="1"/>
</dbReference>
<keyword evidence="1 2" id="KW-0456">Lyase</keyword>
<reference evidence="4" key="1">
    <citation type="journal article" date="2019" name="Int. J. Syst. Evol. Microbiol.">
        <title>The Global Catalogue of Microorganisms (GCM) 10K type strain sequencing project: providing services to taxonomists for standard genome sequencing and annotation.</title>
        <authorList>
            <consortium name="The Broad Institute Genomics Platform"/>
            <consortium name="The Broad Institute Genome Sequencing Center for Infectious Disease"/>
            <person name="Wu L."/>
            <person name="Ma J."/>
        </authorList>
    </citation>
    <scope>NUCLEOTIDE SEQUENCE [LARGE SCALE GENOMIC DNA]</scope>
    <source>
        <strain evidence="4">KLKA75</strain>
    </source>
</reference>
<comment type="similarity">
    <text evidence="2">Belongs to the terpene synthase family.</text>
</comment>
<dbReference type="InterPro" id="IPR008949">
    <property type="entry name" value="Isoprenoid_synthase_dom_sf"/>
</dbReference>
<gene>
    <name evidence="3" type="ORF">ACFPCY_17725</name>
</gene>
<comment type="caution">
    <text evidence="3">The sequence shown here is derived from an EMBL/GenBank/DDBJ whole genome shotgun (WGS) entry which is preliminary data.</text>
</comment>
<keyword evidence="2" id="KW-0460">Magnesium</keyword>
<evidence type="ECO:0000256" key="1">
    <source>
        <dbReference type="ARBA" id="ARBA00023239"/>
    </source>
</evidence>
<evidence type="ECO:0000313" key="4">
    <source>
        <dbReference type="Proteomes" id="UP001595872"/>
    </source>
</evidence>
<organism evidence="3 4">
    <name type="scientific">Actinomadura gamaensis</name>
    <dbReference type="NCBI Taxonomy" id="1763541"/>
    <lineage>
        <taxon>Bacteria</taxon>
        <taxon>Bacillati</taxon>
        <taxon>Actinomycetota</taxon>
        <taxon>Actinomycetes</taxon>
        <taxon>Streptosporangiales</taxon>
        <taxon>Thermomonosporaceae</taxon>
        <taxon>Actinomadura</taxon>
    </lineage>
</organism>
<dbReference type="SFLD" id="SFLDS00005">
    <property type="entry name" value="Isoprenoid_Synthase_Type_I"/>
    <property type="match status" value="1"/>
</dbReference>
<dbReference type="Proteomes" id="UP001595872">
    <property type="component" value="Unassembled WGS sequence"/>
</dbReference>
<dbReference type="Gene3D" id="1.10.600.10">
    <property type="entry name" value="Farnesyl Diphosphate Synthase"/>
    <property type="match status" value="1"/>
</dbReference>
<dbReference type="EC" id="4.2.3.-" evidence="2"/>
<dbReference type="PANTHER" id="PTHR35201:SF4">
    <property type="entry name" value="BETA-PINACENE SYNTHASE-RELATED"/>
    <property type="match status" value="1"/>
</dbReference>
<name>A0ABV9TYF0_9ACTN</name>
<dbReference type="SFLD" id="SFLDG01020">
    <property type="entry name" value="Terpene_Cyclase_Like_2"/>
    <property type="match status" value="1"/>
</dbReference>
<evidence type="ECO:0000313" key="3">
    <source>
        <dbReference type="EMBL" id="MFC4909166.1"/>
    </source>
</evidence>
<dbReference type="Pfam" id="PF19086">
    <property type="entry name" value="Terpene_syn_C_2"/>
    <property type="match status" value="1"/>
</dbReference>
<evidence type="ECO:0000256" key="2">
    <source>
        <dbReference type="RuleBase" id="RU366034"/>
    </source>
</evidence>
<dbReference type="PANTHER" id="PTHR35201">
    <property type="entry name" value="TERPENE SYNTHASE"/>
    <property type="match status" value="1"/>
</dbReference>